<dbReference type="HOGENOM" id="CLU_569876_0_0_1"/>
<evidence type="ECO:0000313" key="2">
    <source>
        <dbReference type="EMBL" id="EON67079.1"/>
    </source>
</evidence>
<protein>
    <submittedName>
        <fullName evidence="2">Uncharacterized protein</fullName>
    </submittedName>
</protein>
<evidence type="ECO:0000313" key="3">
    <source>
        <dbReference type="Proteomes" id="UP000016924"/>
    </source>
</evidence>
<reference evidence="3" key="1">
    <citation type="submission" date="2012-06" db="EMBL/GenBank/DDBJ databases">
        <title>The genome sequence of Coniosporium apollinis CBS 100218.</title>
        <authorList>
            <consortium name="The Broad Institute Genome Sequencing Platform"/>
            <person name="Cuomo C."/>
            <person name="Gorbushina A."/>
            <person name="Noack S."/>
            <person name="Walker B."/>
            <person name="Young S.K."/>
            <person name="Zeng Q."/>
            <person name="Gargeya S."/>
            <person name="Fitzgerald M."/>
            <person name="Haas B."/>
            <person name="Abouelleil A."/>
            <person name="Alvarado L."/>
            <person name="Arachchi H.M."/>
            <person name="Berlin A.M."/>
            <person name="Chapman S.B."/>
            <person name="Goldberg J."/>
            <person name="Griggs A."/>
            <person name="Gujja S."/>
            <person name="Hansen M."/>
            <person name="Howarth C."/>
            <person name="Imamovic A."/>
            <person name="Larimer J."/>
            <person name="McCowan C."/>
            <person name="Montmayeur A."/>
            <person name="Murphy C."/>
            <person name="Neiman D."/>
            <person name="Pearson M."/>
            <person name="Priest M."/>
            <person name="Roberts A."/>
            <person name="Saif S."/>
            <person name="Shea T."/>
            <person name="Sisk P."/>
            <person name="Sykes S."/>
            <person name="Wortman J."/>
            <person name="Nusbaum C."/>
            <person name="Birren B."/>
        </authorList>
    </citation>
    <scope>NUCLEOTIDE SEQUENCE [LARGE SCALE GENOMIC DNA]</scope>
    <source>
        <strain evidence="3">CBS 100218</strain>
    </source>
</reference>
<feature type="compositionally biased region" description="Polar residues" evidence="1">
    <location>
        <begin position="24"/>
        <end position="36"/>
    </location>
</feature>
<name>R7YZ82_CONA1</name>
<dbReference type="OrthoDB" id="3440338at2759"/>
<evidence type="ECO:0000256" key="1">
    <source>
        <dbReference type="SAM" id="MobiDB-lite"/>
    </source>
</evidence>
<dbReference type="EMBL" id="JH767584">
    <property type="protein sequence ID" value="EON67079.1"/>
    <property type="molecule type" value="Genomic_DNA"/>
</dbReference>
<dbReference type="AlphaFoldDB" id="R7YZ82"/>
<keyword evidence="3" id="KW-1185">Reference proteome</keyword>
<proteinExistence type="predicted"/>
<dbReference type="RefSeq" id="XP_007782396.1">
    <property type="nucleotide sequence ID" value="XM_007784206.1"/>
</dbReference>
<feature type="compositionally biased region" description="Basic residues" evidence="1">
    <location>
        <begin position="1"/>
        <end position="15"/>
    </location>
</feature>
<organism evidence="2 3">
    <name type="scientific">Coniosporium apollinis (strain CBS 100218)</name>
    <name type="common">Rock-inhabiting black yeast</name>
    <dbReference type="NCBI Taxonomy" id="1168221"/>
    <lineage>
        <taxon>Eukaryota</taxon>
        <taxon>Fungi</taxon>
        <taxon>Dikarya</taxon>
        <taxon>Ascomycota</taxon>
        <taxon>Pezizomycotina</taxon>
        <taxon>Dothideomycetes</taxon>
        <taxon>Dothideomycetes incertae sedis</taxon>
        <taxon>Coniosporium</taxon>
    </lineage>
</organism>
<feature type="region of interest" description="Disordered" evidence="1">
    <location>
        <begin position="1"/>
        <end position="68"/>
    </location>
</feature>
<accession>R7YZ82</accession>
<sequence length="479" mass="53770">MDNKTPRRSLSKSKMNKAAAQRGAESTNTATGSKTTVGRPGCPPAAQQGVDGTEGGKEEGGEQVTETVVGGMEESICDSEDDSGQQNEADMEDFISEGSGPEATQEVFDPAAVVIEPETQSLPDRKYLEALKESYLELSQVIWKEEQPANRPALRDVPPDAWDDVVIAILATLPMTLLLELISGNIAREYYKKSGKVFDTLSYYKTREGQQPSIYVHILADDRGESPSCKALAEMIEFLRAYVKGDDDQLAYEIDRVRNSHWTRQKAKAGARNYLSTEASKKSRRSVSPCRVETLHQFCDNLESRINGIPKPQWEAPLPGHPLSEVGYALNATKRFQQHKDHTNSNWLMNLVEAVCAARFEGRLIMHQFVVFFIWDRPQAIIGECLFSKLCKSYVEDGGFNYTSAGSSNWTILQLNDIEQWHRFQVHALSRPPLQENIKNYHDRMREQWEEREKAKAELIATRAQLELLEAQLAALEGG</sequence>
<gene>
    <name evidence="2" type="ORF">W97_06196</name>
</gene>
<dbReference type="GeneID" id="19903507"/>
<dbReference type="Proteomes" id="UP000016924">
    <property type="component" value="Unassembled WGS sequence"/>
</dbReference>